<comment type="caution">
    <text evidence="1">The sequence shown here is derived from an EMBL/GenBank/DDBJ whole genome shotgun (WGS) entry which is preliminary data.</text>
</comment>
<dbReference type="EMBL" id="BART01018103">
    <property type="protein sequence ID" value="GAG85943.1"/>
    <property type="molecule type" value="Genomic_DNA"/>
</dbReference>
<protein>
    <submittedName>
        <fullName evidence="1">Uncharacterized protein</fullName>
    </submittedName>
</protein>
<feature type="non-terminal residue" evidence="1">
    <location>
        <position position="60"/>
    </location>
</feature>
<reference evidence="1" key="1">
    <citation type="journal article" date="2014" name="Front. Microbiol.">
        <title>High frequency of phylogenetically diverse reductive dehalogenase-homologous genes in deep subseafloor sedimentary metagenomes.</title>
        <authorList>
            <person name="Kawai M."/>
            <person name="Futagami T."/>
            <person name="Toyoda A."/>
            <person name="Takaki Y."/>
            <person name="Nishi S."/>
            <person name="Hori S."/>
            <person name="Arai W."/>
            <person name="Tsubouchi T."/>
            <person name="Morono Y."/>
            <person name="Uchiyama I."/>
            <person name="Ito T."/>
            <person name="Fujiyama A."/>
            <person name="Inagaki F."/>
            <person name="Takami H."/>
        </authorList>
    </citation>
    <scope>NUCLEOTIDE SEQUENCE</scope>
    <source>
        <strain evidence="1">Expedition CK06-06</strain>
    </source>
</reference>
<gene>
    <name evidence="1" type="ORF">S01H4_34233</name>
</gene>
<sequence length="60" mass="6809">MRILVVGKNLDTNRSWGHGGFLREIARQHRVTFYGPGHPAVKGRVIEMLESNAFDFILSL</sequence>
<proteinExistence type="predicted"/>
<accession>X1BPD4</accession>
<evidence type="ECO:0000313" key="1">
    <source>
        <dbReference type="EMBL" id="GAG85943.1"/>
    </source>
</evidence>
<dbReference type="AlphaFoldDB" id="X1BPD4"/>
<organism evidence="1">
    <name type="scientific">marine sediment metagenome</name>
    <dbReference type="NCBI Taxonomy" id="412755"/>
    <lineage>
        <taxon>unclassified sequences</taxon>
        <taxon>metagenomes</taxon>
        <taxon>ecological metagenomes</taxon>
    </lineage>
</organism>
<name>X1BPD4_9ZZZZ</name>